<dbReference type="RefSeq" id="WP_030032054.1">
    <property type="nucleotide sequence ID" value="NZ_BA000058.1"/>
</dbReference>
<proteinExistence type="predicted"/>
<name>A0A060N3A0_CLOBO</name>
<accession>A0A060N3A0</accession>
<evidence type="ECO:0000256" key="1">
    <source>
        <dbReference type="SAM" id="Coils"/>
    </source>
</evidence>
<organism evidence="2">
    <name type="scientific">Clostridium botulinum B str. Osaka05</name>
    <dbReference type="NCBI Taxonomy" id="1407017"/>
    <lineage>
        <taxon>Bacteria</taxon>
        <taxon>Bacillati</taxon>
        <taxon>Bacillota</taxon>
        <taxon>Clostridia</taxon>
        <taxon>Eubacteriales</taxon>
        <taxon>Clostridiaceae</taxon>
        <taxon>Clostridium</taxon>
    </lineage>
</organism>
<dbReference type="EMBL" id="BA000058">
    <property type="protein sequence ID" value="BAO04961.1"/>
    <property type="molecule type" value="Genomic_DNA"/>
</dbReference>
<reference evidence="2" key="1">
    <citation type="submission" date="2013-10" db="EMBL/GenBank/DDBJ databases">
        <title>Draft genome sequence of Clostridium botulinum type B strain Osaka05.</title>
        <authorList>
            <person name="Sakaguchi Y."/>
            <person name="Hosomi K."/>
            <person name="Uchiyama J."/>
            <person name="Ogura Y."/>
            <person name="Sakaguchi M."/>
            <person name="Kohda T."/>
            <person name="Mukamoto M."/>
            <person name="Misawa N."/>
            <person name="Matsuzaki S."/>
            <person name="Hayashi T."/>
            <person name="Kozaki S."/>
        </authorList>
    </citation>
    <scope>NUCLEOTIDE SEQUENCE</scope>
    <source>
        <strain evidence="2">Osaka05</strain>
    </source>
</reference>
<protein>
    <submittedName>
        <fullName evidence="2">Uncharacterized protein</fullName>
    </submittedName>
</protein>
<gene>
    <name evidence="2" type="ORF">CBO05P1_242</name>
</gene>
<dbReference type="Proteomes" id="UP000054164">
    <property type="component" value="Unassembled WGS sequence"/>
</dbReference>
<keyword evidence="1" id="KW-0175">Coiled coil</keyword>
<feature type="coiled-coil region" evidence="1">
    <location>
        <begin position="118"/>
        <end position="153"/>
    </location>
</feature>
<dbReference type="AlphaFoldDB" id="A0A060N3A0"/>
<sequence length="365" mass="43397">MIKLKNTYLGYTNNLKVKSMQKAKIEKNLDNFIRSDKIMYIQKDFILNRIKEGFEPCIVENYSYYSKRLDGMTKPKTDYRLTNKEGTYYTINKTLYKFGKYIIDNNFIDDTIRESFILEEQQEKAQQKQLQKEKELQEQHEKELKEKQKQEFKKWIMKEIENYNNIDKLNLAKEIFSHENGRYLESVLKKLLIFIENINNPLCKEELISWLHIGNKASKKVFYHITGIKLPITNKETTSLLEKLNSNDYIGMIEYKPRKTPQQQKELKTFYKMIRIPEPHFEESLGEELKKYGLTMYLTKTNNNYSLTEVKSGCDITGGKTKIETLNNLKNFVNKYGIDRVKNMIEEQIKQNGLSPLFRNTQKAI</sequence>
<evidence type="ECO:0000313" key="2">
    <source>
        <dbReference type="EMBL" id="BAO04961.1"/>
    </source>
</evidence>
<dbReference type="HOGENOM" id="CLU_745346_0_0_9"/>